<dbReference type="PANTHER" id="PTHR33991">
    <property type="entry name" value="DNA REPAIR PROTEIN RECO"/>
    <property type="match status" value="1"/>
</dbReference>
<evidence type="ECO:0000256" key="2">
    <source>
        <dbReference type="ARBA" id="ARBA00021310"/>
    </source>
</evidence>
<dbReference type="EMBL" id="PFBC01000029">
    <property type="protein sequence ID" value="PIR87966.1"/>
    <property type="molecule type" value="Genomic_DNA"/>
</dbReference>
<dbReference type="GO" id="GO:0006302">
    <property type="term" value="P:double-strand break repair"/>
    <property type="evidence" value="ECO:0007669"/>
    <property type="project" value="TreeGrafter"/>
</dbReference>
<dbReference type="GO" id="GO:0006310">
    <property type="term" value="P:DNA recombination"/>
    <property type="evidence" value="ECO:0007669"/>
    <property type="project" value="UniProtKB-KW"/>
</dbReference>
<dbReference type="Gene3D" id="2.40.50.140">
    <property type="entry name" value="Nucleic acid-binding proteins"/>
    <property type="match status" value="1"/>
</dbReference>
<keyword evidence="5" id="KW-0234">DNA repair</keyword>
<dbReference type="Gene3D" id="1.20.1440.120">
    <property type="entry name" value="Recombination protein O, C-terminal domain"/>
    <property type="match status" value="1"/>
</dbReference>
<dbReference type="InterPro" id="IPR022572">
    <property type="entry name" value="DNA_rep/recomb_RecO_N"/>
</dbReference>
<name>A0A2H0UQM8_9BACT</name>
<feature type="domain" description="DNA replication/recombination mediator RecO N-terminal" evidence="7">
    <location>
        <begin position="2"/>
        <end position="43"/>
    </location>
</feature>
<evidence type="ECO:0000259" key="7">
    <source>
        <dbReference type="Pfam" id="PF11967"/>
    </source>
</evidence>
<comment type="caution">
    <text evidence="8">The sequence shown here is derived from an EMBL/GenBank/DDBJ whole genome shotgun (WGS) entry which is preliminary data.</text>
</comment>
<reference evidence="9" key="1">
    <citation type="submission" date="2017-09" db="EMBL/GenBank/DDBJ databases">
        <title>Depth-based differentiation of microbial function through sediment-hosted aquifers and enrichment of novel symbionts in the deep terrestrial subsurface.</title>
        <authorList>
            <person name="Probst A.J."/>
            <person name="Ladd B."/>
            <person name="Jarett J.K."/>
            <person name="Geller-Mcgrath D.E."/>
            <person name="Sieber C.M.K."/>
            <person name="Emerson J.B."/>
            <person name="Anantharaman K."/>
            <person name="Thomas B.C."/>
            <person name="Malmstrom R."/>
            <person name="Stieglmeier M."/>
            <person name="Klingl A."/>
            <person name="Woyke T."/>
            <person name="Ryan C.M."/>
            <person name="Banfield J.F."/>
        </authorList>
    </citation>
    <scope>NUCLEOTIDE SEQUENCE [LARGE SCALE GENOMIC DNA]</scope>
</reference>
<dbReference type="PANTHER" id="PTHR33991:SF1">
    <property type="entry name" value="DNA REPAIR PROTEIN RECO"/>
    <property type="match status" value="1"/>
</dbReference>
<dbReference type="GO" id="GO:0043590">
    <property type="term" value="C:bacterial nucleoid"/>
    <property type="evidence" value="ECO:0007669"/>
    <property type="project" value="TreeGrafter"/>
</dbReference>
<evidence type="ECO:0000256" key="6">
    <source>
        <dbReference type="ARBA" id="ARBA00033409"/>
    </source>
</evidence>
<dbReference type="InterPro" id="IPR003717">
    <property type="entry name" value="RecO"/>
</dbReference>
<evidence type="ECO:0000256" key="5">
    <source>
        <dbReference type="ARBA" id="ARBA00023204"/>
    </source>
</evidence>
<keyword evidence="3" id="KW-0227">DNA damage</keyword>
<dbReference type="InterPro" id="IPR012340">
    <property type="entry name" value="NA-bd_OB-fold"/>
</dbReference>
<comment type="similarity">
    <text evidence="1">Belongs to the RecO family.</text>
</comment>
<dbReference type="Gene3D" id="6.20.220.20">
    <property type="entry name" value="Recombination protein O, zinc-binding domain"/>
    <property type="match status" value="1"/>
</dbReference>
<dbReference type="Proteomes" id="UP000230903">
    <property type="component" value="Unassembled WGS sequence"/>
</dbReference>
<evidence type="ECO:0000313" key="8">
    <source>
        <dbReference type="EMBL" id="PIR87966.1"/>
    </source>
</evidence>
<evidence type="ECO:0000256" key="1">
    <source>
        <dbReference type="ARBA" id="ARBA00007452"/>
    </source>
</evidence>
<dbReference type="Pfam" id="PF11967">
    <property type="entry name" value="RecO_N"/>
    <property type="match status" value="1"/>
</dbReference>
<evidence type="ECO:0000256" key="3">
    <source>
        <dbReference type="ARBA" id="ARBA00022763"/>
    </source>
</evidence>
<dbReference type="SUPFAM" id="SSF57863">
    <property type="entry name" value="ArfGap/RecO-like zinc finger"/>
    <property type="match status" value="1"/>
</dbReference>
<organism evidence="8 9">
    <name type="scientific">Candidatus Harrisonbacteria bacterium CG10_big_fil_rev_8_21_14_0_10_45_28</name>
    <dbReference type="NCBI Taxonomy" id="1974586"/>
    <lineage>
        <taxon>Bacteria</taxon>
        <taxon>Candidatus Harrisoniibacteriota</taxon>
    </lineage>
</organism>
<evidence type="ECO:0000313" key="9">
    <source>
        <dbReference type="Proteomes" id="UP000230903"/>
    </source>
</evidence>
<sequence>MLYTKELGLVRAVARSSRDLKSKLSAHLEPLNLSTIRLVKKNQFTITDALAQKNYRRLIQSSNLSPEEKLQRLRELLGIFRLIGEIAAEEQPDNELWALLEAGKVFSKSILKVLGLDPDHATCDKCEATRPAHFLINEGYYLCQKCFYPTADRIVIK</sequence>
<dbReference type="InterPro" id="IPR042242">
    <property type="entry name" value="RecO_C"/>
</dbReference>
<protein>
    <recommendedName>
        <fullName evidence="2">DNA repair protein RecO</fullName>
    </recommendedName>
    <alternativeName>
        <fullName evidence="6">Recombination protein O</fullName>
    </alternativeName>
</protein>
<evidence type="ECO:0000256" key="4">
    <source>
        <dbReference type="ARBA" id="ARBA00023172"/>
    </source>
</evidence>
<gene>
    <name evidence="8" type="ORF">COU10_01855</name>
</gene>
<keyword evidence="4" id="KW-0233">DNA recombination</keyword>
<dbReference type="AlphaFoldDB" id="A0A2H0UQM8"/>
<accession>A0A2H0UQM8</accession>
<dbReference type="InterPro" id="IPR037278">
    <property type="entry name" value="ARFGAP/RecO"/>
</dbReference>
<proteinExistence type="inferred from homology"/>